<dbReference type="AlphaFoldDB" id="A0AAE1HZJ9"/>
<feature type="region of interest" description="Disordered" evidence="1">
    <location>
        <begin position="186"/>
        <end position="205"/>
    </location>
</feature>
<evidence type="ECO:0000313" key="3">
    <source>
        <dbReference type="Proteomes" id="UP001219518"/>
    </source>
</evidence>
<evidence type="ECO:0000313" key="2">
    <source>
        <dbReference type="EMBL" id="KAK3930428.1"/>
    </source>
</evidence>
<name>A0AAE1HZJ9_9NEOP</name>
<protein>
    <submittedName>
        <fullName evidence="2">Tetratricopeptide repeat protein 39C</fullName>
    </submittedName>
</protein>
<proteinExistence type="predicted"/>
<feature type="compositionally biased region" description="Low complexity" evidence="1">
    <location>
        <begin position="192"/>
        <end position="205"/>
    </location>
</feature>
<dbReference type="SUPFAM" id="SSF48452">
    <property type="entry name" value="TPR-like"/>
    <property type="match status" value="1"/>
</dbReference>
<reference evidence="2" key="1">
    <citation type="submission" date="2021-07" db="EMBL/GenBank/DDBJ databases">
        <authorList>
            <person name="Catto M.A."/>
            <person name="Jacobson A."/>
            <person name="Kennedy G."/>
            <person name="Labadie P."/>
            <person name="Hunt B.G."/>
            <person name="Srinivasan R."/>
        </authorList>
    </citation>
    <scope>NUCLEOTIDE SEQUENCE</scope>
    <source>
        <strain evidence="2">PL_HMW_Pooled</strain>
        <tissue evidence="2">Head</tissue>
    </source>
</reference>
<dbReference type="InterPro" id="IPR011990">
    <property type="entry name" value="TPR-like_helical_dom_sf"/>
</dbReference>
<sequence length="644" mass="72660">MDFKEEDFDLARQGIKLLLNNKQDEAENVFAKGKNNVHVAASHCFAKFMNALMTFEEERVQDALEAFREMEKMCAHDVGWLTSVRNHVFSSTDSITLAHKLEEQIILADCQVGSALLTFLIQRDKSAFVRGGWALRKAWKIYQHTYSQILNLYKRTFGMNQNVPGSEFPLWQVLPRDNTLADLQSPTDWSVPSAASTPSTSNTSNGIRGFLSSSLRTPFSLLTSAFSSSQPEDNIPPSIVARLMAGVSFGYGIFQLCVSYVPPPLLRFIHFLGFEGDRNAALSALNFTRQSNDFRAPLATLALLWYHTILCPFFSSSGNGEKVKKQLEVAEDLITDSTEYRESALFLYFEGRLNRIKCNTSEALRCYEHAVKGNPQREVQLLCLHEVGMCHLIQLDYEKAHSCFYTLMHQSRWSNNLYAYMVAITAGSAGRLEDAVSIIEDLNSSISEPKSDDTGLEILIWRRVSLISKAIKKFPSDVNSGDFCLIYITYFQLMVLEFLYMYNFLPSCSDEHLDAILDVCLNCNYAAEPMAGLRFLIAGSVWGLNEDRDNAISCYRQCLSARNYSCSDGAVSDSHDKHVTVFALYELGVLLLETQNGIEEGKEMLTKAQSDFKDYDNESAFSVKINHALQMSKRKSEDHDHSLH</sequence>
<accession>A0AAE1HZJ9</accession>
<keyword evidence="3" id="KW-1185">Reference proteome</keyword>
<evidence type="ECO:0000256" key="1">
    <source>
        <dbReference type="SAM" id="MobiDB-lite"/>
    </source>
</evidence>
<dbReference type="EMBL" id="JAHWGI010001411">
    <property type="protein sequence ID" value="KAK3930428.1"/>
    <property type="molecule type" value="Genomic_DNA"/>
</dbReference>
<dbReference type="PANTHER" id="PTHR31859">
    <property type="entry name" value="TETRATRICOPEPTIDE REPEAT PROTEIN 39 FAMILY MEMBER"/>
    <property type="match status" value="1"/>
</dbReference>
<comment type="caution">
    <text evidence="2">The sequence shown here is derived from an EMBL/GenBank/DDBJ whole genome shotgun (WGS) entry which is preliminary data.</text>
</comment>
<dbReference type="Gene3D" id="1.25.40.10">
    <property type="entry name" value="Tetratricopeptide repeat domain"/>
    <property type="match status" value="1"/>
</dbReference>
<dbReference type="PANTHER" id="PTHR31859:SF1">
    <property type="entry name" value="TETRATRICOPEPTIDE REPEAT PROTEIN 39C"/>
    <property type="match status" value="1"/>
</dbReference>
<dbReference type="Pfam" id="PF10300">
    <property type="entry name" value="Iml2-TPR_39"/>
    <property type="match status" value="1"/>
</dbReference>
<organism evidence="2 3">
    <name type="scientific">Frankliniella fusca</name>
    <dbReference type="NCBI Taxonomy" id="407009"/>
    <lineage>
        <taxon>Eukaryota</taxon>
        <taxon>Metazoa</taxon>
        <taxon>Ecdysozoa</taxon>
        <taxon>Arthropoda</taxon>
        <taxon>Hexapoda</taxon>
        <taxon>Insecta</taxon>
        <taxon>Pterygota</taxon>
        <taxon>Neoptera</taxon>
        <taxon>Paraneoptera</taxon>
        <taxon>Thysanoptera</taxon>
        <taxon>Terebrantia</taxon>
        <taxon>Thripoidea</taxon>
        <taxon>Thripidae</taxon>
        <taxon>Frankliniella</taxon>
    </lineage>
</organism>
<reference evidence="2" key="2">
    <citation type="journal article" date="2023" name="BMC Genomics">
        <title>Pest status, molecular evolution, and epigenetic factors derived from the genome assembly of Frankliniella fusca, a thysanopteran phytovirus vector.</title>
        <authorList>
            <person name="Catto M.A."/>
            <person name="Labadie P.E."/>
            <person name="Jacobson A.L."/>
            <person name="Kennedy G.G."/>
            <person name="Srinivasan R."/>
            <person name="Hunt B.G."/>
        </authorList>
    </citation>
    <scope>NUCLEOTIDE SEQUENCE</scope>
    <source>
        <strain evidence="2">PL_HMW_Pooled</strain>
    </source>
</reference>
<dbReference type="Proteomes" id="UP001219518">
    <property type="component" value="Unassembled WGS sequence"/>
</dbReference>
<dbReference type="InterPro" id="IPR019412">
    <property type="entry name" value="IML2/TPR_39"/>
</dbReference>
<gene>
    <name evidence="2" type="ORF">KUF71_005162</name>
</gene>
<dbReference type="GO" id="GO:0060271">
    <property type="term" value="P:cilium assembly"/>
    <property type="evidence" value="ECO:0007669"/>
    <property type="project" value="TreeGrafter"/>
</dbReference>